<gene>
    <name evidence="3" type="ORF">KB449_25065</name>
</gene>
<dbReference type="RefSeq" id="WP_282910974.1">
    <property type="nucleotide sequence ID" value="NZ_JAGRPV010000001.1"/>
</dbReference>
<accession>A0ABT6TN13</accession>
<evidence type="ECO:0000313" key="4">
    <source>
        <dbReference type="Proteomes" id="UP001161691"/>
    </source>
</evidence>
<dbReference type="EMBL" id="JAGRPV010000001">
    <property type="protein sequence ID" value="MDI4648246.1"/>
    <property type="molecule type" value="Genomic_DNA"/>
</dbReference>
<evidence type="ECO:0000313" key="3">
    <source>
        <dbReference type="EMBL" id="MDI4648246.1"/>
    </source>
</evidence>
<sequence>MAETGVTDCGMSEDRMSKDRMSKDRMSEKWTAGKGIAGEGMTGEGIVKEGMAGEVIAGKAFIGADIGGTNTVIGLFDERGLPLGERRLATMRADPRHPTSDPAEFIERLGQEIQALALAHGYRDIAAAGFGVPGWVDTASGMALDASNMGWKNVRFAEAMSRRLGAPVYIDNDVRLYTLGEAAAGAGQGCADLVCITVGTGLSAGIMTNGFLVRGSRLLAGEIGHDRVDGLDAPCNCGKRGCLETIASAPGIARLAAEAVRSGKSTVLAGTERPITALDVFLACQAGDAVAADIFRFAGRALGRKLAALAFAVDPQRIIVGGGVAAAGDYLLQPIRDELAVHIPEAEWRPAVVSGKLRDKAGLVGAVRLAIENWTGERGGIHDE</sequence>
<feature type="compositionally biased region" description="Basic and acidic residues" evidence="2">
    <location>
        <begin position="12"/>
        <end position="28"/>
    </location>
</feature>
<dbReference type="Proteomes" id="UP001161691">
    <property type="component" value="Unassembled WGS sequence"/>
</dbReference>
<reference evidence="3" key="1">
    <citation type="submission" date="2023-04" db="EMBL/GenBank/DDBJ databases">
        <title>Comparative genomic analysis of Cohnella hashimotonis sp. nov., isolated from the International Space Station.</title>
        <authorList>
            <person name="Venkateswaran K."/>
            <person name="Simpson A."/>
        </authorList>
    </citation>
    <scope>NUCLEOTIDE SEQUENCE</scope>
    <source>
        <strain evidence="3">F6_2S_P_1</strain>
    </source>
</reference>
<evidence type="ECO:0000256" key="1">
    <source>
        <dbReference type="ARBA" id="ARBA00006479"/>
    </source>
</evidence>
<dbReference type="InterPro" id="IPR000600">
    <property type="entry name" value="ROK"/>
</dbReference>
<dbReference type="Pfam" id="PF00480">
    <property type="entry name" value="ROK"/>
    <property type="match status" value="1"/>
</dbReference>
<protein>
    <submittedName>
        <fullName evidence="3">ROK family protein</fullName>
    </submittedName>
</protein>
<dbReference type="SUPFAM" id="SSF53067">
    <property type="entry name" value="Actin-like ATPase domain"/>
    <property type="match status" value="1"/>
</dbReference>
<feature type="region of interest" description="Disordered" evidence="2">
    <location>
        <begin position="1"/>
        <end position="30"/>
    </location>
</feature>
<keyword evidence="4" id="KW-1185">Reference proteome</keyword>
<dbReference type="PANTHER" id="PTHR18964">
    <property type="entry name" value="ROK (REPRESSOR, ORF, KINASE) FAMILY"/>
    <property type="match status" value="1"/>
</dbReference>
<evidence type="ECO:0000256" key="2">
    <source>
        <dbReference type="SAM" id="MobiDB-lite"/>
    </source>
</evidence>
<name>A0ABT6TN13_9BACL</name>
<comment type="similarity">
    <text evidence="1">Belongs to the ROK (NagC/XylR) family.</text>
</comment>
<dbReference type="InterPro" id="IPR043129">
    <property type="entry name" value="ATPase_NBD"/>
</dbReference>
<dbReference type="Gene3D" id="3.30.420.40">
    <property type="match status" value="2"/>
</dbReference>
<comment type="caution">
    <text evidence="3">The sequence shown here is derived from an EMBL/GenBank/DDBJ whole genome shotgun (WGS) entry which is preliminary data.</text>
</comment>
<dbReference type="PANTHER" id="PTHR18964:SF149">
    <property type="entry name" value="BIFUNCTIONAL UDP-N-ACETYLGLUCOSAMINE 2-EPIMERASE_N-ACETYLMANNOSAMINE KINASE"/>
    <property type="match status" value="1"/>
</dbReference>
<proteinExistence type="inferred from homology"/>
<organism evidence="3 4">
    <name type="scientific">Cohnella hashimotonis</name>
    <dbReference type="NCBI Taxonomy" id="2826895"/>
    <lineage>
        <taxon>Bacteria</taxon>
        <taxon>Bacillati</taxon>
        <taxon>Bacillota</taxon>
        <taxon>Bacilli</taxon>
        <taxon>Bacillales</taxon>
        <taxon>Paenibacillaceae</taxon>
        <taxon>Cohnella</taxon>
    </lineage>
</organism>